<sequence length="204" mass="22375">MPNFFNELVFEFKQMACALTVSTEHVRTYASSCRGRDGDEKVGADTSETDRDGNTVSHLCLKACAALAQPWCQSISTEPVTTYNSSSAAETGSQDIHFIINPANQGFVFRERTFKKTIIMGIPCLQQSENSFLQPQTDKEVLTLFSLEIFLSFSHLPAEIGLVEDTIAITSKAGNHLQSKGSKGFDVITCKLEETVASVIKPIL</sequence>
<evidence type="ECO:0000313" key="1">
    <source>
        <dbReference type="EMBL" id="ONK71191.1"/>
    </source>
</evidence>
<name>A0A5P1F3H9_ASPOF</name>
<dbReference type="Proteomes" id="UP000243459">
    <property type="component" value="Chromosome 4"/>
</dbReference>
<accession>A0A5P1F3H9</accession>
<reference evidence="2" key="1">
    <citation type="journal article" date="2017" name="Nat. Commun.">
        <title>The asparagus genome sheds light on the origin and evolution of a young Y chromosome.</title>
        <authorList>
            <person name="Harkess A."/>
            <person name="Zhou J."/>
            <person name="Xu C."/>
            <person name="Bowers J.E."/>
            <person name="Van der Hulst R."/>
            <person name="Ayyampalayam S."/>
            <person name="Mercati F."/>
            <person name="Riccardi P."/>
            <person name="McKain M.R."/>
            <person name="Kakrana A."/>
            <person name="Tang H."/>
            <person name="Ray J."/>
            <person name="Groenendijk J."/>
            <person name="Arikit S."/>
            <person name="Mathioni S.M."/>
            <person name="Nakano M."/>
            <person name="Shan H."/>
            <person name="Telgmann-Rauber A."/>
            <person name="Kanno A."/>
            <person name="Yue Z."/>
            <person name="Chen H."/>
            <person name="Li W."/>
            <person name="Chen Y."/>
            <person name="Xu X."/>
            <person name="Zhang Y."/>
            <person name="Luo S."/>
            <person name="Chen H."/>
            <person name="Gao J."/>
            <person name="Mao Z."/>
            <person name="Pires J.C."/>
            <person name="Luo M."/>
            <person name="Kudrna D."/>
            <person name="Wing R.A."/>
            <person name="Meyers B.C."/>
            <person name="Yi K."/>
            <person name="Kong H."/>
            <person name="Lavrijsen P."/>
            <person name="Sunseri F."/>
            <person name="Falavigna A."/>
            <person name="Ye Y."/>
            <person name="Leebens-Mack J.H."/>
            <person name="Chen G."/>
        </authorList>
    </citation>
    <scope>NUCLEOTIDE SEQUENCE [LARGE SCALE GENOMIC DNA]</scope>
    <source>
        <strain evidence="2">cv. DH0086</strain>
    </source>
</reference>
<dbReference type="AlphaFoldDB" id="A0A5P1F3H9"/>
<protein>
    <submittedName>
        <fullName evidence="1">Uncharacterized protein</fullName>
    </submittedName>
</protein>
<dbReference type="EMBL" id="CM007384">
    <property type="protein sequence ID" value="ONK71191.1"/>
    <property type="molecule type" value="Genomic_DNA"/>
</dbReference>
<dbReference type="Gramene" id="ONK71191">
    <property type="protein sequence ID" value="ONK71191"/>
    <property type="gene ID" value="A4U43_C04F5820"/>
</dbReference>
<keyword evidence="2" id="KW-1185">Reference proteome</keyword>
<proteinExistence type="predicted"/>
<organism evidence="1 2">
    <name type="scientific">Asparagus officinalis</name>
    <name type="common">Garden asparagus</name>
    <dbReference type="NCBI Taxonomy" id="4686"/>
    <lineage>
        <taxon>Eukaryota</taxon>
        <taxon>Viridiplantae</taxon>
        <taxon>Streptophyta</taxon>
        <taxon>Embryophyta</taxon>
        <taxon>Tracheophyta</taxon>
        <taxon>Spermatophyta</taxon>
        <taxon>Magnoliopsida</taxon>
        <taxon>Liliopsida</taxon>
        <taxon>Asparagales</taxon>
        <taxon>Asparagaceae</taxon>
        <taxon>Asparagoideae</taxon>
        <taxon>Asparagus</taxon>
    </lineage>
</organism>
<evidence type="ECO:0000313" key="2">
    <source>
        <dbReference type="Proteomes" id="UP000243459"/>
    </source>
</evidence>
<gene>
    <name evidence="1" type="ORF">A4U43_C04F5820</name>
</gene>